<keyword evidence="3 6" id="KW-1133">Transmembrane helix</keyword>
<keyword evidence="2 6" id="KW-0812">Transmembrane</keyword>
<dbReference type="Gene3D" id="1.20.1720.10">
    <property type="entry name" value="Multidrug resistance protein D"/>
    <property type="match status" value="1"/>
</dbReference>
<dbReference type="PANTHER" id="PTHR23502">
    <property type="entry name" value="MAJOR FACILITATOR SUPERFAMILY"/>
    <property type="match status" value="1"/>
</dbReference>
<reference evidence="8 9" key="1">
    <citation type="journal article" date="2016" name="Mol. Biol. Evol.">
        <title>Comparative Genomics of Early-Diverging Mushroom-Forming Fungi Provides Insights into the Origins of Lignocellulose Decay Capabilities.</title>
        <authorList>
            <person name="Nagy L.G."/>
            <person name="Riley R."/>
            <person name="Tritt A."/>
            <person name="Adam C."/>
            <person name="Daum C."/>
            <person name="Floudas D."/>
            <person name="Sun H."/>
            <person name="Yadav J.S."/>
            <person name="Pangilinan J."/>
            <person name="Larsson K.H."/>
            <person name="Matsuura K."/>
            <person name="Barry K."/>
            <person name="Labutti K."/>
            <person name="Kuo R."/>
            <person name="Ohm R.A."/>
            <person name="Bhattacharya S.S."/>
            <person name="Shirouzu T."/>
            <person name="Yoshinaga Y."/>
            <person name="Martin F.M."/>
            <person name="Grigoriev I.V."/>
            <person name="Hibbett D.S."/>
        </authorList>
    </citation>
    <scope>NUCLEOTIDE SEQUENCE [LARGE SCALE GENOMIC DNA]</scope>
    <source>
        <strain evidence="8 9">HHB10207 ss-3</strain>
    </source>
</reference>
<dbReference type="SUPFAM" id="SSF103473">
    <property type="entry name" value="MFS general substrate transporter"/>
    <property type="match status" value="1"/>
</dbReference>
<feature type="transmembrane region" description="Helical" evidence="6">
    <location>
        <begin position="165"/>
        <end position="186"/>
    </location>
</feature>
<feature type="transmembrane region" description="Helical" evidence="6">
    <location>
        <begin position="482"/>
        <end position="501"/>
    </location>
</feature>
<evidence type="ECO:0000256" key="1">
    <source>
        <dbReference type="ARBA" id="ARBA00004141"/>
    </source>
</evidence>
<dbReference type="AlphaFoldDB" id="A0A165X725"/>
<feature type="transmembrane region" description="Helical" evidence="6">
    <location>
        <begin position="445"/>
        <end position="470"/>
    </location>
</feature>
<evidence type="ECO:0000256" key="5">
    <source>
        <dbReference type="SAM" id="MobiDB-lite"/>
    </source>
</evidence>
<feature type="transmembrane region" description="Helical" evidence="6">
    <location>
        <begin position="513"/>
        <end position="532"/>
    </location>
</feature>
<organism evidence="8 9">
    <name type="scientific">Sistotremastrum suecicum HHB10207 ss-3</name>
    <dbReference type="NCBI Taxonomy" id="1314776"/>
    <lineage>
        <taxon>Eukaryota</taxon>
        <taxon>Fungi</taxon>
        <taxon>Dikarya</taxon>
        <taxon>Basidiomycota</taxon>
        <taxon>Agaricomycotina</taxon>
        <taxon>Agaricomycetes</taxon>
        <taxon>Sistotremastrales</taxon>
        <taxon>Sistotremastraceae</taxon>
        <taxon>Sistotremastrum</taxon>
    </lineage>
</organism>
<comment type="subcellular location">
    <subcellularLocation>
        <location evidence="1">Membrane</location>
        <topology evidence="1">Multi-pass membrane protein</topology>
    </subcellularLocation>
</comment>
<evidence type="ECO:0000256" key="3">
    <source>
        <dbReference type="ARBA" id="ARBA00022989"/>
    </source>
</evidence>
<dbReference type="InterPro" id="IPR011701">
    <property type="entry name" value="MFS"/>
</dbReference>
<feature type="transmembrane region" description="Helical" evidence="6">
    <location>
        <begin position="226"/>
        <end position="243"/>
    </location>
</feature>
<feature type="transmembrane region" description="Helical" evidence="6">
    <location>
        <begin position="69"/>
        <end position="88"/>
    </location>
</feature>
<dbReference type="OrthoDB" id="2585655at2759"/>
<accession>A0A165X725</accession>
<feature type="transmembrane region" description="Helical" evidence="6">
    <location>
        <begin position="198"/>
        <end position="220"/>
    </location>
</feature>
<feature type="compositionally biased region" description="Basic and acidic residues" evidence="5">
    <location>
        <begin position="27"/>
        <end position="37"/>
    </location>
</feature>
<feature type="transmembrane region" description="Helical" evidence="6">
    <location>
        <begin position="377"/>
        <end position="396"/>
    </location>
</feature>
<evidence type="ECO:0000259" key="7">
    <source>
        <dbReference type="PROSITE" id="PS50850"/>
    </source>
</evidence>
<proteinExistence type="predicted"/>
<feature type="transmembrane region" description="Helical" evidence="6">
    <location>
        <begin position="135"/>
        <end position="153"/>
    </location>
</feature>
<evidence type="ECO:0000313" key="9">
    <source>
        <dbReference type="Proteomes" id="UP000076798"/>
    </source>
</evidence>
<dbReference type="InterPro" id="IPR020846">
    <property type="entry name" value="MFS_dom"/>
</dbReference>
<evidence type="ECO:0000256" key="6">
    <source>
        <dbReference type="SAM" id="Phobius"/>
    </source>
</evidence>
<dbReference type="PANTHER" id="PTHR23502:SF5">
    <property type="entry name" value="QUINIDINE RESISTANCE PROTEIN 3"/>
    <property type="match status" value="1"/>
</dbReference>
<feature type="region of interest" description="Disordered" evidence="5">
    <location>
        <begin position="1"/>
        <end position="41"/>
    </location>
</feature>
<protein>
    <submittedName>
        <fullName evidence="8">MFS general substrate transporter</fullName>
    </submittedName>
</protein>
<dbReference type="Proteomes" id="UP000076798">
    <property type="component" value="Unassembled WGS sequence"/>
</dbReference>
<feature type="transmembrane region" description="Helical" evidence="6">
    <location>
        <begin position="108"/>
        <end position="128"/>
    </location>
</feature>
<evidence type="ECO:0000256" key="4">
    <source>
        <dbReference type="ARBA" id="ARBA00023136"/>
    </source>
</evidence>
<dbReference type="Gene3D" id="1.20.1250.20">
    <property type="entry name" value="MFS general substrate transporter like domains"/>
    <property type="match status" value="1"/>
</dbReference>
<keyword evidence="9" id="KW-1185">Reference proteome</keyword>
<dbReference type="STRING" id="1314776.A0A165X725"/>
<dbReference type="PROSITE" id="PS50850">
    <property type="entry name" value="MFS"/>
    <property type="match status" value="1"/>
</dbReference>
<evidence type="ECO:0000313" key="8">
    <source>
        <dbReference type="EMBL" id="KZT31894.1"/>
    </source>
</evidence>
<dbReference type="GO" id="GO:0005886">
    <property type="term" value="C:plasma membrane"/>
    <property type="evidence" value="ECO:0007669"/>
    <property type="project" value="TreeGrafter"/>
</dbReference>
<keyword evidence="4 6" id="KW-0472">Membrane</keyword>
<evidence type="ECO:0000256" key="2">
    <source>
        <dbReference type="ARBA" id="ARBA00022692"/>
    </source>
</evidence>
<feature type="transmembrane region" description="Helical" evidence="6">
    <location>
        <begin position="339"/>
        <end position="357"/>
    </location>
</feature>
<gene>
    <name evidence="8" type="ORF">SISSUDRAFT_1056157</name>
</gene>
<name>A0A165X725_9AGAM</name>
<sequence length="547" mass="59410">MSTFHADPLPVTQPSSIHSPTLSQSSRSHEPAAEKPDAYAAQGVIDKPDIEHTAVEDDPREWSWTRKKATLAIVACAAMCATLGANIYNPAIQQIQDELHATSQEISLSLSVFIIVQGTTPLIWSAISEVKGRKLVYLTSIALFSAACVVGGLSKQIGLLIGMRIVQASGASAVLSIGAATLADIFEPRERGTMMGIYYAAPLLGPSLGPLLGGVLTQVWSWRATFYFLAAFGVPLWISFALFKDTFREERSLSYQSALRRLALRQLEKTSRQGTSGQQTPMVGNEHEKRLVPLNNVVDIELAAAKVAQSQSTADVHLSLMDVNPFPPLWKILKRKNNLAILFPSGLLFAFAYSISYTCSKTLFAAPYHYNALKVGLVLLSFGIGSMAGSILGGRWSDRMLARMKAANGGRSYPEMRLESTKLCMFLLPPSVIAYAWMAQKHVHIAGLVVALFFSGFASIWIYASTLAYIVDANNGRSSTAVATNSFFRGTAGFIAAEVAVPLQTAIGDGGLYTIWAGLCVLLDLMILLVIWRGEGWRRAAEAKERR</sequence>
<dbReference type="InterPro" id="IPR036259">
    <property type="entry name" value="MFS_trans_sf"/>
</dbReference>
<dbReference type="EMBL" id="KV428432">
    <property type="protein sequence ID" value="KZT31894.1"/>
    <property type="molecule type" value="Genomic_DNA"/>
</dbReference>
<dbReference type="GO" id="GO:0022857">
    <property type="term" value="F:transmembrane transporter activity"/>
    <property type="evidence" value="ECO:0007669"/>
    <property type="project" value="InterPro"/>
</dbReference>
<feature type="transmembrane region" description="Helical" evidence="6">
    <location>
        <begin position="423"/>
        <end position="439"/>
    </location>
</feature>
<dbReference type="Pfam" id="PF07690">
    <property type="entry name" value="MFS_1"/>
    <property type="match status" value="1"/>
</dbReference>
<feature type="domain" description="Major facilitator superfamily (MFS) profile" evidence="7">
    <location>
        <begin position="70"/>
        <end position="535"/>
    </location>
</feature>
<feature type="compositionally biased region" description="Polar residues" evidence="5">
    <location>
        <begin position="12"/>
        <end position="26"/>
    </location>
</feature>